<evidence type="ECO:0000313" key="2">
    <source>
        <dbReference type="Proteomes" id="UP000886501"/>
    </source>
</evidence>
<name>A0ACB6ZTN1_THEGA</name>
<keyword evidence="2" id="KW-1185">Reference proteome</keyword>
<accession>A0ACB6ZTN1</accession>
<proteinExistence type="predicted"/>
<protein>
    <submittedName>
        <fullName evidence="1">OsmC-like protein</fullName>
    </submittedName>
</protein>
<reference evidence="1" key="1">
    <citation type="submission" date="2019-10" db="EMBL/GenBank/DDBJ databases">
        <authorList>
            <consortium name="DOE Joint Genome Institute"/>
            <person name="Kuo A."/>
            <person name="Miyauchi S."/>
            <person name="Kiss E."/>
            <person name="Drula E."/>
            <person name="Kohler A."/>
            <person name="Sanchez-Garcia M."/>
            <person name="Andreopoulos B."/>
            <person name="Barry K.W."/>
            <person name="Bonito G."/>
            <person name="Buee M."/>
            <person name="Carver A."/>
            <person name="Chen C."/>
            <person name="Cichocki N."/>
            <person name="Clum A."/>
            <person name="Culley D."/>
            <person name="Crous P.W."/>
            <person name="Fauchery L."/>
            <person name="Girlanda M."/>
            <person name="Hayes R."/>
            <person name="Keri Z."/>
            <person name="Labutti K."/>
            <person name="Lipzen A."/>
            <person name="Lombard V."/>
            <person name="Magnuson J."/>
            <person name="Maillard F."/>
            <person name="Morin E."/>
            <person name="Murat C."/>
            <person name="Nolan M."/>
            <person name="Ohm R."/>
            <person name="Pangilinan J."/>
            <person name="Pereira M."/>
            <person name="Perotto S."/>
            <person name="Peter M."/>
            <person name="Riley R."/>
            <person name="Sitrit Y."/>
            <person name="Stielow B."/>
            <person name="Szollosi G."/>
            <person name="Zifcakova L."/>
            <person name="Stursova M."/>
            <person name="Spatafora J.W."/>
            <person name="Tedersoo L."/>
            <person name="Vaario L.-M."/>
            <person name="Yamada A."/>
            <person name="Yan M."/>
            <person name="Wang P."/>
            <person name="Xu J."/>
            <person name="Bruns T."/>
            <person name="Baldrian P."/>
            <person name="Vilgalys R."/>
            <person name="Henrissat B."/>
            <person name="Grigoriev I.V."/>
            <person name="Hibbett D."/>
            <person name="Nagy L.G."/>
            <person name="Martin F.M."/>
        </authorList>
    </citation>
    <scope>NUCLEOTIDE SEQUENCE</scope>
    <source>
        <strain evidence="1">P2</strain>
    </source>
</reference>
<dbReference type="Proteomes" id="UP000886501">
    <property type="component" value="Unassembled WGS sequence"/>
</dbReference>
<sequence>MLLTTAASRLAVRRTFSVVPRRTIITVKDTFYVSNATAIGEGRNGTVKSDGDVPLSLKLATPKSIGGKGDGQNPEQLFAMGYASCFLGALQFVAGTAGKKDAAANAKIHSSVVLGPAAEMDGFALKVDLKVEGIEDESLIKAAHEFCPYSRALRHGIEVNVSKA</sequence>
<organism evidence="1 2">
    <name type="scientific">Thelephora ganbajun</name>
    <name type="common">Ganba fungus</name>
    <dbReference type="NCBI Taxonomy" id="370292"/>
    <lineage>
        <taxon>Eukaryota</taxon>
        <taxon>Fungi</taxon>
        <taxon>Dikarya</taxon>
        <taxon>Basidiomycota</taxon>
        <taxon>Agaricomycotina</taxon>
        <taxon>Agaricomycetes</taxon>
        <taxon>Thelephorales</taxon>
        <taxon>Thelephoraceae</taxon>
        <taxon>Thelephora</taxon>
    </lineage>
</organism>
<reference evidence="1" key="2">
    <citation type="journal article" date="2020" name="Nat. Commun.">
        <title>Large-scale genome sequencing of mycorrhizal fungi provides insights into the early evolution of symbiotic traits.</title>
        <authorList>
            <person name="Miyauchi S."/>
            <person name="Kiss E."/>
            <person name="Kuo A."/>
            <person name="Drula E."/>
            <person name="Kohler A."/>
            <person name="Sanchez-Garcia M."/>
            <person name="Morin E."/>
            <person name="Andreopoulos B."/>
            <person name="Barry K.W."/>
            <person name="Bonito G."/>
            <person name="Buee M."/>
            <person name="Carver A."/>
            <person name="Chen C."/>
            <person name="Cichocki N."/>
            <person name="Clum A."/>
            <person name="Culley D."/>
            <person name="Crous P.W."/>
            <person name="Fauchery L."/>
            <person name="Girlanda M."/>
            <person name="Hayes R.D."/>
            <person name="Keri Z."/>
            <person name="LaButti K."/>
            <person name="Lipzen A."/>
            <person name="Lombard V."/>
            <person name="Magnuson J."/>
            <person name="Maillard F."/>
            <person name="Murat C."/>
            <person name="Nolan M."/>
            <person name="Ohm R.A."/>
            <person name="Pangilinan J."/>
            <person name="Pereira M.F."/>
            <person name="Perotto S."/>
            <person name="Peter M."/>
            <person name="Pfister S."/>
            <person name="Riley R."/>
            <person name="Sitrit Y."/>
            <person name="Stielow J.B."/>
            <person name="Szollosi G."/>
            <person name="Zifcakova L."/>
            <person name="Stursova M."/>
            <person name="Spatafora J.W."/>
            <person name="Tedersoo L."/>
            <person name="Vaario L.M."/>
            <person name="Yamada A."/>
            <person name="Yan M."/>
            <person name="Wang P."/>
            <person name="Xu J."/>
            <person name="Bruns T."/>
            <person name="Baldrian P."/>
            <person name="Vilgalys R."/>
            <person name="Dunand C."/>
            <person name="Henrissat B."/>
            <person name="Grigoriev I.V."/>
            <person name="Hibbett D."/>
            <person name="Nagy L.G."/>
            <person name="Martin F.M."/>
        </authorList>
    </citation>
    <scope>NUCLEOTIDE SEQUENCE</scope>
    <source>
        <strain evidence="1">P2</strain>
    </source>
</reference>
<evidence type="ECO:0000313" key="1">
    <source>
        <dbReference type="EMBL" id="KAF9652977.1"/>
    </source>
</evidence>
<comment type="caution">
    <text evidence="1">The sequence shown here is derived from an EMBL/GenBank/DDBJ whole genome shotgun (WGS) entry which is preliminary data.</text>
</comment>
<dbReference type="EMBL" id="MU117966">
    <property type="protein sequence ID" value="KAF9652977.1"/>
    <property type="molecule type" value="Genomic_DNA"/>
</dbReference>
<gene>
    <name evidence="1" type="ORF">BDM02DRAFT_3136453</name>
</gene>